<comment type="catalytic activity">
    <reaction evidence="1">
        <text>Release of an N-terminal amino acid, Xaa-|-Yaa- from a peptide, amide or arylamide. Xaa is preferably Ala, but may be most amino acids including Pro (slow action). When a terminal hydrophobic residue is followed by a prolyl residue, the two may be released as an intact Xaa-Pro dipeptide.</text>
        <dbReference type="EC" id="3.4.11.2"/>
    </reaction>
</comment>
<dbReference type="Pfam" id="PF01433">
    <property type="entry name" value="Peptidase_M1"/>
    <property type="match status" value="1"/>
</dbReference>
<evidence type="ECO:0000256" key="4">
    <source>
        <dbReference type="ARBA" id="ARBA00022670"/>
    </source>
</evidence>
<evidence type="ECO:0000256" key="11">
    <source>
        <dbReference type="PIRSR" id="PIRSR634016-4"/>
    </source>
</evidence>
<evidence type="ECO:0000313" key="17">
    <source>
        <dbReference type="EMBL" id="KID56333.1"/>
    </source>
</evidence>
<dbReference type="InterPro" id="IPR001930">
    <property type="entry name" value="Peptidase_M1"/>
</dbReference>
<keyword evidence="5 10" id="KW-0479">Metal-binding</keyword>
<keyword evidence="6 12" id="KW-0378">Hydrolase</keyword>
<protein>
    <recommendedName>
        <fullName evidence="12">Aminopeptidase</fullName>
        <ecNumber evidence="12">3.4.11.-</ecNumber>
    </recommendedName>
</protein>
<dbReference type="Pfam" id="PF11838">
    <property type="entry name" value="ERAP1_C"/>
    <property type="match status" value="1"/>
</dbReference>
<dbReference type="InterPro" id="IPR050344">
    <property type="entry name" value="Peptidase_M1_aminopeptidases"/>
</dbReference>
<dbReference type="EMBL" id="JWIC01000007">
    <property type="protein sequence ID" value="KID56333.1"/>
    <property type="molecule type" value="Genomic_DNA"/>
</dbReference>
<dbReference type="SUPFAM" id="SSF63737">
    <property type="entry name" value="Leukotriene A4 hydrolase N-terminal domain"/>
    <property type="match status" value="1"/>
</dbReference>
<keyword evidence="7 10" id="KW-0862">Zinc</keyword>
<keyword evidence="13" id="KW-0732">Signal</keyword>
<dbReference type="InterPro" id="IPR042097">
    <property type="entry name" value="Aminopeptidase_N-like_N_sf"/>
</dbReference>
<dbReference type="GO" id="GO:0070006">
    <property type="term" value="F:metalloaminopeptidase activity"/>
    <property type="evidence" value="ECO:0007669"/>
    <property type="project" value="TreeGrafter"/>
</dbReference>
<keyword evidence="3 12" id="KW-0031">Aminopeptidase</keyword>
<feature type="chain" id="PRO_5002135566" description="Aminopeptidase" evidence="13">
    <location>
        <begin position="20"/>
        <end position="860"/>
    </location>
</feature>
<dbReference type="Gene3D" id="1.25.50.20">
    <property type="match status" value="1"/>
</dbReference>
<name>A0A0C1MP33_9GAMM</name>
<dbReference type="InterPro" id="IPR014782">
    <property type="entry name" value="Peptidase_M1_dom"/>
</dbReference>
<feature type="domain" description="Aminopeptidase N-like N-terminal" evidence="16">
    <location>
        <begin position="33"/>
        <end position="206"/>
    </location>
</feature>
<feature type="domain" description="Peptidase M1 membrane alanine aminopeptidase" evidence="14">
    <location>
        <begin position="242"/>
        <end position="453"/>
    </location>
</feature>
<evidence type="ECO:0000256" key="2">
    <source>
        <dbReference type="ARBA" id="ARBA00010136"/>
    </source>
</evidence>
<evidence type="ECO:0000259" key="16">
    <source>
        <dbReference type="Pfam" id="PF17900"/>
    </source>
</evidence>
<evidence type="ECO:0000256" key="5">
    <source>
        <dbReference type="ARBA" id="ARBA00022723"/>
    </source>
</evidence>
<dbReference type="InterPro" id="IPR027268">
    <property type="entry name" value="Peptidase_M4/M1_CTD_sf"/>
</dbReference>
<evidence type="ECO:0000256" key="9">
    <source>
        <dbReference type="PIRSR" id="PIRSR634016-1"/>
    </source>
</evidence>
<evidence type="ECO:0000256" key="12">
    <source>
        <dbReference type="RuleBase" id="RU364040"/>
    </source>
</evidence>
<evidence type="ECO:0000256" key="13">
    <source>
        <dbReference type="SAM" id="SignalP"/>
    </source>
</evidence>
<organism evidence="17 18">
    <name type="scientific">Pseudoalteromonas luteoviolacea</name>
    <dbReference type="NCBI Taxonomy" id="43657"/>
    <lineage>
        <taxon>Bacteria</taxon>
        <taxon>Pseudomonadati</taxon>
        <taxon>Pseudomonadota</taxon>
        <taxon>Gammaproteobacteria</taxon>
        <taxon>Alteromonadales</taxon>
        <taxon>Pseudoalteromonadaceae</taxon>
        <taxon>Pseudoalteromonas</taxon>
    </lineage>
</organism>
<dbReference type="PRINTS" id="PR00756">
    <property type="entry name" value="ALADIPTASE"/>
</dbReference>
<proteinExistence type="inferred from homology"/>
<evidence type="ECO:0000256" key="3">
    <source>
        <dbReference type="ARBA" id="ARBA00022438"/>
    </source>
</evidence>
<evidence type="ECO:0000256" key="7">
    <source>
        <dbReference type="ARBA" id="ARBA00022833"/>
    </source>
</evidence>
<dbReference type="GO" id="GO:0005615">
    <property type="term" value="C:extracellular space"/>
    <property type="evidence" value="ECO:0007669"/>
    <property type="project" value="TreeGrafter"/>
</dbReference>
<sequence length="860" mass="97242">MFKPTLLSTAIFLSFTASANMSDDYRLAKVAKPIQQHVSLDVDPAKERFSGQTVIDIQVLEDTKFIELNGLDYAIEFAKLLGDKQCDLKETMLKTGKVKLACETLIPKGEYTLKIAFDAPYNRQSVGLYKSIDRGVPYLFTQFQMSDARRAFPVFDEPEFKIPFQLTITAPSSQKVYANTPVIKTRSRDGKTTHYFDKTPPLSSYLVALAVGPFEEVPVEKMSVPGNIVTPHGKIGIAHSAVKETPKILQALEQYFDIPYAYKKLDQVALPEFPYGAMENAGLITYREEILLIDPLTQPRSEFDTHLYVIAHELAHQWYGNLVTLKWWNDMWLNEAFATWIGGKMVTKLYPELERDLLLPQHSAMLRDALVTTKPIRKPINSSDDIMDGLGLAYSKGSAVLTMVEEWIGHKVFQQGMRNYIKKYAYKNAEAKDLWSELEAVSKKDVPGVLDSFVSQSSFPLIDFTQSGKTLTLSQTRFLPKGQQAKAQLWKVPVSIKYGDNKGNVATKRILLTQQTQSVTLDFEPTWVYPNDNAIGYYLWSMPEAQYQAVLAQADKALNTREKLSLIETAKQLMDAEKVNAYTLLASLNTFTNDPHPKVAANALKGIVSNMRTFETEKNQSQWQALVSQKVSDVIERYGFERQTGEADTVSELRAIVFKLAAFEVQDPNIIAEAQKQTTQFFKDPSKVDPYLTNTYLEIAAYFGDQALLNQFKSTIEQTAVPSVRVKLLSALGYFNQKDLQSQVQSYLLTDKLTVSDTPSVLLGLSYRPERKAKMNQWIFENFEQITQRVPPYVVAYLPYISTPKCQMKGFNDIKSFYESKVEAFPGIGKSLPTAELRLNSCVSLQKRELASAERFLKQL</sequence>
<dbReference type="CDD" id="cd09601">
    <property type="entry name" value="M1_APN-Q_like"/>
    <property type="match status" value="1"/>
</dbReference>
<gene>
    <name evidence="17" type="ORF">JF50_19025</name>
</gene>
<dbReference type="Pfam" id="PF17900">
    <property type="entry name" value="Peptidase_M1_N"/>
    <property type="match status" value="1"/>
</dbReference>
<dbReference type="InterPro" id="IPR045357">
    <property type="entry name" value="Aminopeptidase_N-like_N"/>
</dbReference>
<feature type="active site" description="Proton acceptor" evidence="9">
    <location>
        <position position="313"/>
    </location>
</feature>
<dbReference type="InterPro" id="IPR034016">
    <property type="entry name" value="M1_APN-typ"/>
</dbReference>
<dbReference type="GO" id="GO:0042277">
    <property type="term" value="F:peptide binding"/>
    <property type="evidence" value="ECO:0007669"/>
    <property type="project" value="TreeGrafter"/>
</dbReference>
<dbReference type="OrthoDB" id="100605at2"/>
<dbReference type="PANTHER" id="PTHR11533:SF174">
    <property type="entry name" value="PUROMYCIN-SENSITIVE AMINOPEPTIDASE-RELATED"/>
    <property type="match status" value="1"/>
</dbReference>
<dbReference type="Gene3D" id="1.10.390.10">
    <property type="entry name" value="Neutral Protease Domain 2"/>
    <property type="match status" value="1"/>
</dbReference>
<dbReference type="SUPFAM" id="SSF55486">
    <property type="entry name" value="Metalloproteases ('zincins'), catalytic domain"/>
    <property type="match status" value="1"/>
</dbReference>
<dbReference type="GO" id="GO:0016020">
    <property type="term" value="C:membrane"/>
    <property type="evidence" value="ECO:0007669"/>
    <property type="project" value="TreeGrafter"/>
</dbReference>
<dbReference type="GO" id="GO:0043171">
    <property type="term" value="P:peptide catabolic process"/>
    <property type="evidence" value="ECO:0007669"/>
    <property type="project" value="TreeGrafter"/>
</dbReference>
<comment type="similarity">
    <text evidence="2 12">Belongs to the peptidase M1 family.</text>
</comment>
<feature type="binding site" evidence="10">
    <location>
        <position position="335"/>
    </location>
    <ligand>
        <name>Zn(2+)</name>
        <dbReference type="ChEBI" id="CHEBI:29105"/>
        <note>catalytic</note>
    </ligand>
</feature>
<dbReference type="RefSeq" id="WP_039610905.1">
    <property type="nucleotide sequence ID" value="NZ_JWIC01000007.1"/>
</dbReference>
<evidence type="ECO:0000313" key="18">
    <source>
        <dbReference type="Proteomes" id="UP000031327"/>
    </source>
</evidence>
<dbReference type="GO" id="GO:0016285">
    <property type="term" value="F:alanyl aminopeptidase activity"/>
    <property type="evidence" value="ECO:0007669"/>
    <property type="project" value="UniProtKB-EC"/>
</dbReference>
<feature type="site" description="Transition state stabilizer" evidence="11">
    <location>
        <position position="394"/>
    </location>
</feature>
<dbReference type="GO" id="GO:0005737">
    <property type="term" value="C:cytoplasm"/>
    <property type="evidence" value="ECO:0007669"/>
    <property type="project" value="TreeGrafter"/>
</dbReference>
<evidence type="ECO:0000259" key="14">
    <source>
        <dbReference type="Pfam" id="PF01433"/>
    </source>
</evidence>
<evidence type="ECO:0000256" key="10">
    <source>
        <dbReference type="PIRSR" id="PIRSR634016-3"/>
    </source>
</evidence>
<reference evidence="17 18" key="1">
    <citation type="submission" date="2014-12" db="EMBL/GenBank/DDBJ databases">
        <title>Draft Genome Sequence of Pseudoalteromonas luteoviolacea HI1.</title>
        <authorList>
            <person name="Asahina A.Y."/>
            <person name="Hadfield M.G."/>
        </authorList>
    </citation>
    <scope>NUCLEOTIDE SEQUENCE [LARGE SCALE GENOMIC DNA]</scope>
    <source>
        <strain evidence="17 18">HI1</strain>
    </source>
</reference>
<dbReference type="Gene3D" id="2.60.40.1910">
    <property type="match status" value="1"/>
</dbReference>
<dbReference type="Proteomes" id="UP000031327">
    <property type="component" value="Unassembled WGS sequence"/>
</dbReference>
<dbReference type="Gene3D" id="2.60.40.1730">
    <property type="entry name" value="tricorn interacting facor f3 domain"/>
    <property type="match status" value="1"/>
</dbReference>
<evidence type="ECO:0000256" key="6">
    <source>
        <dbReference type="ARBA" id="ARBA00022801"/>
    </source>
</evidence>
<evidence type="ECO:0000256" key="1">
    <source>
        <dbReference type="ARBA" id="ARBA00000098"/>
    </source>
</evidence>
<dbReference type="GO" id="GO:0008270">
    <property type="term" value="F:zinc ion binding"/>
    <property type="evidence" value="ECO:0007669"/>
    <property type="project" value="UniProtKB-UniRule"/>
</dbReference>
<evidence type="ECO:0000256" key="8">
    <source>
        <dbReference type="ARBA" id="ARBA00023049"/>
    </source>
</evidence>
<keyword evidence="4 12" id="KW-0645">Protease</keyword>
<dbReference type="InterPro" id="IPR024571">
    <property type="entry name" value="ERAP1-like_C_dom"/>
</dbReference>
<dbReference type="EC" id="3.4.11.-" evidence="12"/>
<accession>A0A0C1MP33</accession>
<comment type="cofactor">
    <cofactor evidence="10 12">
        <name>Zn(2+)</name>
        <dbReference type="ChEBI" id="CHEBI:29105"/>
    </cofactor>
    <text evidence="10 12">Binds 1 zinc ion per subunit.</text>
</comment>
<feature type="binding site" evidence="10">
    <location>
        <position position="312"/>
    </location>
    <ligand>
        <name>Zn(2+)</name>
        <dbReference type="ChEBI" id="CHEBI:29105"/>
        <note>catalytic</note>
    </ligand>
</feature>
<feature type="binding site" evidence="10">
    <location>
        <position position="316"/>
    </location>
    <ligand>
        <name>Zn(2+)</name>
        <dbReference type="ChEBI" id="CHEBI:29105"/>
        <note>catalytic</note>
    </ligand>
</feature>
<feature type="domain" description="ERAP1-like C-terminal" evidence="15">
    <location>
        <begin position="527"/>
        <end position="831"/>
    </location>
</feature>
<keyword evidence="8 12" id="KW-0482">Metalloprotease</keyword>
<dbReference type="GO" id="GO:0006508">
    <property type="term" value="P:proteolysis"/>
    <property type="evidence" value="ECO:0007669"/>
    <property type="project" value="UniProtKB-KW"/>
</dbReference>
<evidence type="ECO:0000259" key="15">
    <source>
        <dbReference type="Pfam" id="PF11838"/>
    </source>
</evidence>
<feature type="signal peptide" evidence="13">
    <location>
        <begin position="1"/>
        <end position="19"/>
    </location>
</feature>
<dbReference type="PANTHER" id="PTHR11533">
    <property type="entry name" value="PROTEASE M1 ZINC METALLOPROTEASE"/>
    <property type="match status" value="1"/>
</dbReference>
<dbReference type="FunFam" id="1.10.390.10:FF:000006">
    <property type="entry name" value="Puromycin-sensitive aminopeptidase"/>
    <property type="match status" value="1"/>
</dbReference>
<comment type="caution">
    <text evidence="17">The sequence shown here is derived from an EMBL/GenBank/DDBJ whole genome shotgun (WGS) entry which is preliminary data.</text>
</comment>
<dbReference type="AlphaFoldDB" id="A0A0C1MP33"/>